<dbReference type="PRINTS" id="PR00237">
    <property type="entry name" value="GPCRRHODOPSN"/>
</dbReference>
<dbReference type="PROSITE" id="PS00237">
    <property type="entry name" value="G_PROTEIN_RECEP_F1_1"/>
    <property type="match status" value="1"/>
</dbReference>
<dbReference type="AlphaFoldDB" id="A0A9W9ZKA1"/>
<dbReference type="PANTHER" id="PTHR24246:SF27">
    <property type="entry name" value="ADENOSINE RECEPTOR, ISOFORM A"/>
    <property type="match status" value="1"/>
</dbReference>
<keyword evidence="4 11" id="KW-1133">Transmembrane helix</keyword>
<keyword evidence="9 10" id="KW-0807">Transducer</keyword>
<keyword evidence="8" id="KW-0325">Glycoprotein</keyword>
<feature type="transmembrane region" description="Helical" evidence="11">
    <location>
        <begin position="220"/>
        <end position="244"/>
    </location>
</feature>
<evidence type="ECO:0000256" key="5">
    <source>
        <dbReference type="ARBA" id="ARBA00023040"/>
    </source>
</evidence>
<dbReference type="GO" id="GO:0004930">
    <property type="term" value="F:G protein-coupled receptor activity"/>
    <property type="evidence" value="ECO:0007669"/>
    <property type="project" value="UniProtKB-KW"/>
</dbReference>
<dbReference type="Pfam" id="PF00001">
    <property type="entry name" value="7tm_1"/>
    <property type="match status" value="2"/>
</dbReference>
<dbReference type="PANTHER" id="PTHR24246">
    <property type="entry name" value="OLFACTORY RECEPTOR AND ADENOSINE RECEPTOR"/>
    <property type="match status" value="1"/>
</dbReference>
<comment type="similarity">
    <text evidence="10">Belongs to the G-protein coupled receptor 1 family.</text>
</comment>
<dbReference type="OrthoDB" id="5955379at2759"/>
<dbReference type="GO" id="GO:0005886">
    <property type="term" value="C:plasma membrane"/>
    <property type="evidence" value="ECO:0007669"/>
    <property type="project" value="UniProtKB-SubCell"/>
</dbReference>
<dbReference type="PROSITE" id="PS50262">
    <property type="entry name" value="G_PROTEIN_RECEP_F1_2"/>
    <property type="match status" value="1"/>
</dbReference>
<keyword evidence="2" id="KW-1003">Cell membrane</keyword>
<evidence type="ECO:0000256" key="6">
    <source>
        <dbReference type="ARBA" id="ARBA00023136"/>
    </source>
</evidence>
<evidence type="ECO:0000256" key="8">
    <source>
        <dbReference type="ARBA" id="ARBA00023180"/>
    </source>
</evidence>
<keyword evidence="14" id="KW-1185">Reference proteome</keyword>
<feature type="transmembrane region" description="Helical" evidence="11">
    <location>
        <begin position="264"/>
        <end position="281"/>
    </location>
</feature>
<protein>
    <recommendedName>
        <fullName evidence="12">G-protein coupled receptors family 1 profile domain-containing protein</fullName>
    </recommendedName>
</protein>
<accession>A0A9W9ZKA1</accession>
<feature type="domain" description="G-protein coupled receptors family 1 profile" evidence="12">
    <location>
        <begin position="27"/>
        <end position="279"/>
    </location>
</feature>
<evidence type="ECO:0000256" key="10">
    <source>
        <dbReference type="RuleBase" id="RU000688"/>
    </source>
</evidence>
<reference evidence="13" key="1">
    <citation type="submission" date="2023-01" db="EMBL/GenBank/DDBJ databases">
        <title>Genome assembly of the deep-sea coral Lophelia pertusa.</title>
        <authorList>
            <person name="Herrera S."/>
            <person name="Cordes E."/>
        </authorList>
    </citation>
    <scope>NUCLEOTIDE SEQUENCE</scope>
    <source>
        <strain evidence="13">USNM1676648</strain>
        <tissue evidence="13">Polyp</tissue>
    </source>
</reference>
<keyword evidence="3 10" id="KW-0812">Transmembrane</keyword>
<feature type="transmembrane region" description="Helical" evidence="11">
    <location>
        <begin position="131"/>
        <end position="161"/>
    </location>
</feature>
<feature type="transmembrane region" description="Helical" evidence="11">
    <location>
        <begin position="167"/>
        <end position="185"/>
    </location>
</feature>
<evidence type="ECO:0000259" key="12">
    <source>
        <dbReference type="PROSITE" id="PS50262"/>
    </source>
</evidence>
<keyword evidence="7 10" id="KW-0675">Receptor</keyword>
<dbReference type="Gene3D" id="1.20.1070.10">
    <property type="entry name" value="Rhodopsin 7-helix transmembrane proteins"/>
    <property type="match status" value="1"/>
</dbReference>
<evidence type="ECO:0000256" key="1">
    <source>
        <dbReference type="ARBA" id="ARBA00004651"/>
    </source>
</evidence>
<keyword evidence="5 10" id="KW-0297">G-protein coupled receptor</keyword>
<evidence type="ECO:0000256" key="3">
    <source>
        <dbReference type="ARBA" id="ARBA00022692"/>
    </source>
</evidence>
<feature type="transmembrane region" description="Helical" evidence="11">
    <location>
        <begin position="15"/>
        <end position="36"/>
    </location>
</feature>
<evidence type="ECO:0000256" key="2">
    <source>
        <dbReference type="ARBA" id="ARBA00022475"/>
    </source>
</evidence>
<evidence type="ECO:0000256" key="4">
    <source>
        <dbReference type="ARBA" id="ARBA00022989"/>
    </source>
</evidence>
<evidence type="ECO:0000313" key="13">
    <source>
        <dbReference type="EMBL" id="KAJ7382489.1"/>
    </source>
</evidence>
<feature type="transmembrane region" description="Helical" evidence="11">
    <location>
        <begin position="48"/>
        <end position="72"/>
    </location>
</feature>
<dbReference type="CDD" id="cd00637">
    <property type="entry name" value="7tm_classA_rhodopsin-like"/>
    <property type="match status" value="1"/>
</dbReference>
<evidence type="ECO:0000256" key="11">
    <source>
        <dbReference type="SAM" id="Phobius"/>
    </source>
</evidence>
<sequence length="320" mass="36013">MERNFEKSLCLGTGIPFVLLLLLISVPNAIILVAFYRNPLRCFRKAFSVFLIFITAVDLFVGIVVCSGEAVMRFLCAFGDYKLPQDGDIVKVLGYIGVNSSILLVTAMSVDRFISVVYPIFYLCKVKPRKLILCNTIIVVFSSIFASLQLTGISIDIYLLIDIHLHTTFPIATTTLAYLGIFVALKKRSRVDLQRQSITARNSRLRDMRQLKIAQMERKFATTSFCILLFVIISLVPYFVAVIIEANCSVCRGQKWLFVLKESFVIFLFLNSTVNPLLTTFRINELKHSVKVVLRLRRQSDVNSVGSFLPPTSLGDAVSN</sequence>
<evidence type="ECO:0000256" key="9">
    <source>
        <dbReference type="ARBA" id="ARBA00023224"/>
    </source>
</evidence>
<dbReference type="SUPFAM" id="SSF81321">
    <property type="entry name" value="Family A G protein-coupled receptor-like"/>
    <property type="match status" value="1"/>
</dbReference>
<evidence type="ECO:0000313" key="14">
    <source>
        <dbReference type="Proteomes" id="UP001163046"/>
    </source>
</evidence>
<name>A0A9W9ZKA1_9CNID</name>
<evidence type="ECO:0000256" key="7">
    <source>
        <dbReference type="ARBA" id="ARBA00023170"/>
    </source>
</evidence>
<comment type="subcellular location">
    <subcellularLocation>
        <location evidence="1">Cell membrane</location>
        <topology evidence="1">Multi-pass membrane protein</topology>
    </subcellularLocation>
</comment>
<organism evidence="13 14">
    <name type="scientific">Desmophyllum pertusum</name>
    <dbReference type="NCBI Taxonomy" id="174260"/>
    <lineage>
        <taxon>Eukaryota</taxon>
        <taxon>Metazoa</taxon>
        <taxon>Cnidaria</taxon>
        <taxon>Anthozoa</taxon>
        <taxon>Hexacorallia</taxon>
        <taxon>Scleractinia</taxon>
        <taxon>Caryophylliina</taxon>
        <taxon>Caryophylliidae</taxon>
        <taxon>Desmophyllum</taxon>
    </lineage>
</organism>
<dbReference type="Proteomes" id="UP001163046">
    <property type="component" value="Unassembled WGS sequence"/>
</dbReference>
<dbReference type="EMBL" id="MU825922">
    <property type="protein sequence ID" value="KAJ7382489.1"/>
    <property type="molecule type" value="Genomic_DNA"/>
</dbReference>
<keyword evidence="6 11" id="KW-0472">Membrane</keyword>
<comment type="caution">
    <text evidence="13">The sequence shown here is derived from an EMBL/GenBank/DDBJ whole genome shotgun (WGS) entry which is preliminary data.</text>
</comment>
<dbReference type="InterPro" id="IPR000276">
    <property type="entry name" value="GPCR_Rhodpsn"/>
</dbReference>
<dbReference type="InterPro" id="IPR017452">
    <property type="entry name" value="GPCR_Rhodpsn_7TM"/>
</dbReference>
<gene>
    <name evidence="13" type="ORF">OS493_034650</name>
</gene>
<proteinExistence type="inferred from homology"/>